<accession>A0A136Q6T7</accession>
<dbReference type="STRING" id="626937.HMPREF3293_00757"/>
<keyword evidence="2" id="KW-1185">Reference proteome</keyword>
<evidence type="ECO:0000313" key="2">
    <source>
        <dbReference type="Proteomes" id="UP000070366"/>
    </source>
</evidence>
<sequence>MIKYKKMLCGAESGCLLYCGKRSAAAGAATALVQKREQTG</sequence>
<comment type="caution">
    <text evidence="1">The sequence shown here is derived from an EMBL/GenBank/DDBJ whole genome shotgun (WGS) entry which is preliminary data.</text>
</comment>
<dbReference type="RefSeq" id="WP_258107047.1">
    <property type="nucleotide sequence ID" value="NZ_CABMOF010000012.1"/>
</dbReference>
<evidence type="ECO:0000313" key="1">
    <source>
        <dbReference type="EMBL" id="KXK66352.1"/>
    </source>
</evidence>
<dbReference type="Proteomes" id="UP000070366">
    <property type="component" value="Unassembled WGS sequence"/>
</dbReference>
<dbReference type="AlphaFoldDB" id="A0A136Q6T7"/>
<name>A0A136Q6T7_9FIRM</name>
<organism evidence="1 2">
    <name type="scientific">Christensenella minuta</name>
    <dbReference type="NCBI Taxonomy" id="626937"/>
    <lineage>
        <taxon>Bacteria</taxon>
        <taxon>Bacillati</taxon>
        <taxon>Bacillota</taxon>
        <taxon>Clostridia</taxon>
        <taxon>Christensenellales</taxon>
        <taxon>Christensenellaceae</taxon>
        <taxon>Christensenella</taxon>
    </lineage>
</organism>
<reference evidence="1 2" key="1">
    <citation type="submission" date="2016-02" db="EMBL/GenBank/DDBJ databases">
        <authorList>
            <person name="Wen L."/>
            <person name="He K."/>
            <person name="Yang H."/>
        </authorList>
    </citation>
    <scope>NUCLEOTIDE SEQUENCE [LARGE SCALE GENOMIC DNA]</scope>
    <source>
        <strain evidence="1 2">DSM 22607</strain>
    </source>
</reference>
<gene>
    <name evidence="1" type="ORF">HMPREF3293_00757</name>
</gene>
<protein>
    <submittedName>
        <fullName evidence="1">Uncharacterized protein</fullName>
    </submittedName>
</protein>
<proteinExistence type="predicted"/>
<dbReference type="EMBL" id="LSZW01000046">
    <property type="protein sequence ID" value="KXK66352.1"/>
    <property type="molecule type" value="Genomic_DNA"/>
</dbReference>